<evidence type="ECO:0000256" key="3">
    <source>
        <dbReference type="ARBA" id="ARBA00022475"/>
    </source>
</evidence>
<keyword evidence="3" id="KW-1003">Cell membrane</keyword>
<dbReference type="KEGG" id="dci:108253549"/>
<keyword evidence="4" id="KW-0812">Transmembrane</keyword>
<reference evidence="9" key="1">
    <citation type="submission" date="2025-08" db="UniProtKB">
        <authorList>
            <consortium name="RefSeq"/>
        </authorList>
    </citation>
    <scope>IDENTIFICATION</scope>
</reference>
<dbReference type="PaxDb" id="121845-A0A3Q0JBK5"/>
<keyword evidence="8" id="KW-1185">Reference proteome</keyword>
<dbReference type="Proteomes" id="UP000079169">
    <property type="component" value="Unplaced"/>
</dbReference>
<evidence type="ECO:0000313" key="9">
    <source>
        <dbReference type="RefSeq" id="XP_026685816.1"/>
    </source>
</evidence>
<evidence type="ECO:0000256" key="2">
    <source>
        <dbReference type="ARBA" id="ARBA00010532"/>
    </source>
</evidence>
<evidence type="ECO:0000256" key="7">
    <source>
        <dbReference type="ARBA" id="ARBA00023180"/>
    </source>
</evidence>
<evidence type="ECO:0000256" key="5">
    <source>
        <dbReference type="ARBA" id="ARBA00022989"/>
    </source>
</evidence>
<dbReference type="GeneID" id="108253549"/>
<organism evidence="8 9">
    <name type="scientific">Diaphorina citri</name>
    <name type="common">Asian citrus psyllid</name>
    <dbReference type="NCBI Taxonomy" id="121845"/>
    <lineage>
        <taxon>Eukaryota</taxon>
        <taxon>Metazoa</taxon>
        <taxon>Ecdysozoa</taxon>
        <taxon>Arthropoda</taxon>
        <taxon>Hexapoda</taxon>
        <taxon>Insecta</taxon>
        <taxon>Pterygota</taxon>
        <taxon>Neoptera</taxon>
        <taxon>Paraneoptera</taxon>
        <taxon>Hemiptera</taxon>
        <taxon>Sternorrhyncha</taxon>
        <taxon>Psylloidea</taxon>
        <taxon>Psyllidae</taxon>
        <taxon>Diaphorininae</taxon>
        <taxon>Diaphorina</taxon>
    </lineage>
</organism>
<dbReference type="Pfam" id="PF01130">
    <property type="entry name" value="CD36"/>
    <property type="match status" value="1"/>
</dbReference>
<comment type="similarity">
    <text evidence="2">Belongs to the CD36 family.</text>
</comment>
<evidence type="ECO:0000256" key="4">
    <source>
        <dbReference type="ARBA" id="ARBA00022692"/>
    </source>
</evidence>
<name>A0A3Q0JBK5_DIACI</name>
<dbReference type="InterPro" id="IPR002159">
    <property type="entry name" value="CD36_fam"/>
</dbReference>
<proteinExistence type="inferred from homology"/>
<sequence length="119" mass="14004">MIPELFHYNNTEEEEDCYCVDPPCIDNLFYTADCFPGPIVFSYKYFYGVNRTHLKHLSPLPEPGDWRTYFEIHPALGTATSSTQRIQLNLQVRKAKFFNYPSFFKHRTILPGVYLERVS</sequence>
<keyword evidence="5" id="KW-1133">Transmembrane helix</keyword>
<evidence type="ECO:0000313" key="8">
    <source>
        <dbReference type="Proteomes" id="UP000079169"/>
    </source>
</evidence>
<protein>
    <submittedName>
        <fullName evidence="9">Uncharacterized protein LOC108253549</fullName>
    </submittedName>
</protein>
<dbReference type="GO" id="GO:0005886">
    <property type="term" value="C:plasma membrane"/>
    <property type="evidence" value="ECO:0007669"/>
    <property type="project" value="UniProtKB-SubCell"/>
</dbReference>
<evidence type="ECO:0000256" key="1">
    <source>
        <dbReference type="ARBA" id="ARBA00004236"/>
    </source>
</evidence>
<comment type="subcellular location">
    <subcellularLocation>
        <location evidence="1">Cell membrane</location>
    </subcellularLocation>
</comment>
<gene>
    <name evidence="9" type="primary">LOC108253549</name>
</gene>
<dbReference type="AlphaFoldDB" id="A0A3Q0JBK5"/>
<evidence type="ECO:0000256" key="6">
    <source>
        <dbReference type="ARBA" id="ARBA00023136"/>
    </source>
</evidence>
<keyword evidence="7" id="KW-0325">Glycoprotein</keyword>
<accession>A0A3Q0JBK5</accession>
<dbReference type="RefSeq" id="XP_026685816.1">
    <property type="nucleotide sequence ID" value="XM_026830015.1"/>
</dbReference>
<keyword evidence="6" id="KW-0472">Membrane</keyword>